<dbReference type="OrthoDB" id="7876596at2"/>
<comment type="caution">
    <text evidence="1">The sequence shown here is derived from an EMBL/GenBank/DDBJ whole genome shotgun (WGS) entry which is preliminary data.</text>
</comment>
<proteinExistence type="predicted"/>
<dbReference type="EMBL" id="PDKW01000029">
    <property type="protein sequence ID" value="PGH59480.1"/>
    <property type="molecule type" value="Genomic_DNA"/>
</dbReference>
<sequence length="185" mass="20510">MAATLHRLVTRRDRITEQDGQKLREMVADYPGLPDRLRSELIAQIDRRTASKNGWTFVMLSPAQNAAVVSWLRTNSKRPLVAIGLWAELFTAMRTDTGEITLTRDELAERVGETVQHVSSIMTELEGIGAISRRRQKVAGMRGPGMVRYFMNSRVATHLTGAARDEAQNAAPPLLVLMEGGKPAD</sequence>
<evidence type="ECO:0000313" key="2">
    <source>
        <dbReference type="Proteomes" id="UP000225379"/>
    </source>
</evidence>
<dbReference type="InterPro" id="IPR036390">
    <property type="entry name" value="WH_DNA-bd_sf"/>
</dbReference>
<gene>
    <name evidence="1" type="ORF">CRT60_00185</name>
</gene>
<dbReference type="Proteomes" id="UP000225379">
    <property type="component" value="Unassembled WGS sequence"/>
</dbReference>
<name>A0A2B8BP05_9PROT</name>
<dbReference type="RefSeq" id="WP_098734451.1">
    <property type="nucleotide sequence ID" value="NZ_PDKW01000029.1"/>
</dbReference>
<organism evidence="1 2">
    <name type="scientific">Azospirillum palustre</name>
    <dbReference type="NCBI Taxonomy" id="2044885"/>
    <lineage>
        <taxon>Bacteria</taxon>
        <taxon>Pseudomonadati</taxon>
        <taxon>Pseudomonadota</taxon>
        <taxon>Alphaproteobacteria</taxon>
        <taxon>Rhodospirillales</taxon>
        <taxon>Azospirillaceae</taxon>
        <taxon>Azospirillum</taxon>
    </lineage>
</organism>
<evidence type="ECO:0000313" key="1">
    <source>
        <dbReference type="EMBL" id="PGH59480.1"/>
    </source>
</evidence>
<keyword evidence="2" id="KW-1185">Reference proteome</keyword>
<accession>A0A2B8BP05</accession>
<protein>
    <submittedName>
        <fullName evidence="1">Uncharacterized protein</fullName>
    </submittedName>
</protein>
<dbReference type="AlphaFoldDB" id="A0A2B8BP05"/>
<reference evidence="2" key="1">
    <citation type="submission" date="2017-10" db="EMBL/GenBank/DDBJ databases">
        <authorList>
            <person name="Kravchenko I.K."/>
            <person name="Grouzdev D.S."/>
        </authorList>
    </citation>
    <scope>NUCLEOTIDE SEQUENCE [LARGE SCALE GENOMIC DNA]</scope>
    <source>
        <strain evidence="2">B2</strain>
    </source>
</reference>
<dbReference type="SUPFAM" id="SSF46785">
    <property type="entry name" value="Winged helix' DNA-binding domain"/>
    <property type="match status" value="1"/>
</dbReference>
<dbReference type="Gene3D" id="1.10.10.10">
    <property type="entry name" value="Winged helix-like DNA-binding domain superfamily/Winged helix DNA-binding domain"/>
    <property type="match status" value="1"/>
</dbReference>
<dbReference type="InterPro" id="IPR036388">
    <property type="entry name" value="WH-like_DNA-bd_sf"/>
</dbReference>